<feature type="domain" description="NusB/RsmB/TIM44" evidence="7">
    <location>
        <begin position="268"/>
        <end position="360"/>
    </location>
</feature>
<evidence type="ECO:0000256" key="6">
    <source>
        <dbReference type="HAMAP-Rule" id="MF_00073"/>
    </source>
</evidence>
<name>A0ABQ3I315_9BACT</name>
<keyword evidence="5 6" id="KW-0804">Transcription</keyword>
<dbReference type="Pfam" id="PF01029">
    <property type="entry name" value="NusB"/>
    <property type="match status" value="1"/>
</dbReference>
<keyword evidence="2 6" id="KW-0889">Transcription antitermination</keyword>
<dbReference type="NCBIfam" id="TIGR01951">
    <property type="entry name" value="nusB"/>
    <property type="match status" value="1"/>
</dbReference>
<evidence type="ECO:0000256" key="5">
    <source>
        <dbReference type="ARBA" id="ARBA00023163"/>
    </source>
</evidence>
<dbReference type="SUPFAM" id="SSF48013">
    <property type="entry name" value="NusB-like"/>
    <property type="match status" value="1"/>
</dbReference>
<dbReference type="Gene3D" id="1.10.940.10">
    <property type="entry name" value="NusB-like"/>
    <property type="match status" value="1"/>
</dbReference>
<dbReference type="EMBL" id="BNAG01000001">
    <property type="protein sequence ID" value="GHE50449.1"/>
    <property type="molecule type" value="Genomic_DNA"/>
</dbReference>
<dbReference type="InterPro" id="IPR011605">
    <property type="entry name" value="NusB_fam"/>
</dbReference>
<keyword evidence="4 6" id="KW-0805">Transcription regulation</keyword>
<keyword evidence="9" id="KW-1185">Reference proteome</keyword>
<evidence type="ECO:0000256" key="3">
    <source>
        <dbReference type="ARBA" id="ARBA00022884"/>
    </source>
</evidence>
<accession>A0ABQ3I315</accession>
<dbReference type="PANTHER" id="PTHR11078:SF3">
    <property type="entry name" value="ANTITERMINATION NUSB DOMAIN-CONTAINING PROTEIN"/>
    <property type="match status" value="1"/>
</dbReference>
<organism evidence="8 9">
    <name type="scientific">Roseivirga thermotolerans</name>
    <dbReference type="NCBI Taxonomy" id="1758176"/>
    <lineage>
        <taxon>Bacteria</taxon>
        <taxon>Pseudomonadati</taxon>
        <taxon>Bacteroidota</taxon>
        <taxon>Cytophagia</taxon>
        <taxon>Cytophagales</taxon>
        <taxon>Roseivirgaceae</taxon>
        <taxon>Roseivirga</taxon>
    </lineage>
</organism>
<dbReference type="PANTHER" id="PTHR11078">
    <property type="entry name" value="N UTILIZATION SUBSTANCE PROTEIN B-RELATED"/>
    <property type="match status" value="1"/>
</dbReference>
<comment type="similarity">
    <text evidence="1 6">Belongs to the NusB family.</text>
</comment>
<evidence type="ECO:0000256" key="4">
    <source>
        <dbReference type="ARBA" id="ARBA00023015"/>
    </source>
</evidence>
<keyword evidence="3 6" id="KW-0694">RNA-binding</keyword>
<evidence type="ECO:0000256" key="1">
    <source>
        <dbReference type="ARBA" id="ARBA00005952"/>
    </source>
</evidence>
<dbReference type="RefSeq" id="WP_189628167.1">
    <property type="nucleotide sequence ID" value="NZ_BNAG01000001.1"/>
</dbReference>
<evidence type="ECO:0000259" key="7">
    <source>
        <dbReference type="Pfam" id="PF01029"/>
    </source>
</evidence>
<evidence type="ECO:0000313" key="9">
    <source>
        <dbReference type="Proteomes" id="UP000658258"/>
    </source>
</evidence>
<dbReference type="InterPro" id="IPR035926">
    <property type="entry name" value="NusB-like_sf"/>
</dbReference>
<reference evidence="9" key="1">
    <citation type="journal article" date="2019" name="Int. J. Syst. Evol. Microbiol.">
        <title>The Global Catalogue of Microorganisms (GCM) 10K type strain sequencing project: providing services to taxonomists for standard genome sequencing and annotation.</title>
        <authorList>
            <consortium name="The Broad Institute Genomics Platform"/>
            <consortium name="The Broad Institute Genome Sequencing Center for Infectious Disease"/>
            <person name="Wu L."/>
            <person name="Ma J."/>
        </authorList>
    </citation>
    <scope>NUCLEOTIDE SEQUENCE [LARGE SCALE GENOMIC DNA]</scope>
    <source>
        <strain evidence="9">CGMCC 1.15111</strain>
    </source>
</reference>
<dbReference type="InterPro" id="IPR006027">
    <property type="entry name" value="NusB_RsmB_TIM44"/>
</dbReference>
<gene>
    <name evidence="6 8" type="primary">nusB</name>
    <name evidence="8" type="ORF">GCM10011340_00360</name>
</gene>
<proteinExistence type="inferred from homology"/>
<dbReference type="HAMAP" id="MF_00073">
    <property type="entry name" value="NusB"/>
    <property type="match status" value="1"/>
</dbReference>
<evidence type="ECO:0000313" key="8">
    <source>
        <dbReference type="EMBL" id="GHE50449.1"/>
    </source>
</evidence>
<comment type="caution">
    <text evidence="8">The sequence shown here is derived from an EMBL/GenBank/DDBJ whole genome shotgun (WGS) entry which is preliminary data.</text>
</comment>
<evidence type="ECO:0000256" key="2">
    <source>
        <dbReference type="ARBA" id="ARBA00022814"/>
    </source>
</evidence>
<comment type="function">
    <text evidence="6">Involved in transcription antitermination. Required for transcription of ribosomal RNA (rRNA) genes. Binds specifically to the boxA antiterminator sequence of the ribosomal RNA (rrn) operons.</text>
</comment>
<protein>
    <recommendedName>
        <fullName evidence="6">Transcription antitermination protein NusB</fullName>
    </recommendedName>
    <alternativeName>
        <fullName evidence="6">Antitermination factor NusB</fullName>
    </alternativeName>
</protein>
<sequence>MQTLFALGQCKEANYNIGLAEIEEAFQPDLNSMEPQDKVKLKADAKQAKSLLRHKVYGSPLNTSETFSAEVERVVELAHKNYLENSRKDLERLKKDMIIDAESLVDYFLWIISLLVTWSDHSKVEADKKQKLSPERLLSGDFNLAKNKVIDFFRNSSKVQVALVKRNISWEEEEDNYKNWYKEIVKKDETFGEYRRTANPTFEDDKAVVDHLIKDLVFKAEVILSFFEEKDIHWKENKPIVRSLVTRSIRDVEEDSDPKGFDLPDFSNNWEEDKEFFEKILDCTVENEEEYAQMIAAKTKNWEVDRLANTDQIILKMAIAEMLNFRNIPVKVTINEYIELSKNYSTPKSKQFVNGILDVISNELKEQGVLKKSGRGLLDNK</sequence>
<dbReference type="Proteomes" id="UP000658258">
    <property type="component" value="Unassembled WGS sequence"/>
</dbReference>